<dbReference type="InterPro" id="IPR049484">
    <property type="entry name" value="Rv0078-like_C"/>
</dbReference>
<sequence>MPRASAAAAAITAQQLLSTATGLFASRGFGAVSVDDVARATGVTRGAVYHHYDNKAGLFLAVATKLQLDVAEAVTRAAEAAGEDALERLQAGSRAFLDAITTGPAVQILLTDAPSVIGWEEWRRLDAENSAAHLRDALRSIGIASDRLEATAVLLSGAMNEAALWIAQHSDPAAARRQAHAALERLLVSIRP</sequence>
<evidence type="ECO:0000256" key="1">
    <source>
        <dbReference type="ARBA" id="ARBA00023015"/>
    </source>
</evidence>
<keyword evidence="3" id="KW-0804">Transcription</keyword>
<proteinExistence type="predicted"/>
<keyword evidence="7" id="KW-1185">Reference proteome</keyword>
<dbReference type="Pfam" id="PF00440">
    <property type="entry name" value="TetR_N"/>
    <property type="match status" value="1"/>
</dbReference>
<dbReference type="RefSeq" id="WP_184284617.1">
    <property type="nucleotide sequence ID" value="NZ_BAAAPG010000002.1"/>
</dbReference>
<keyword evidence="1" id="KW-0805">Transcription regulation</keyword>
<feature type="domain" description="HTH tetR-type" evidence="5">
    <location>
        <begin position="10"/>
        <end position="70"/>
    </location>
</feature>
<dbReference type="InterPro" id="IPR001647">
    <property type="entry name" value="HTH_TetR"/>
</dbReference>
<evidence type="ECO:0000313" key="7">
    <source>
        <dbReference type="Proteomes" id="UP000517712"/>
    </source>
</evidence>
<feature type="DNA-binding region" description="H-T-H motif" evidence="4">
    <location>
        <begin position="33"/>
        <end position="52"/>
    </location>
</feature>
<keyword evidence="2 4" id="KW-0238">DNA-binding</keyword>
<protein>
    <submittedName>
        <fullName evidence="6">AcrR family transcriptional regulator</fullName>
    </submittedName>
</protein>
<organism evidence="6 7">
    <name type="scientific">Microbacterium ginsengiterrae</name>
    <dbReference type="NCBI Taxonomy" id="546115"/>
    <lineage>
        <taxon>Bacteria</taxon>
        <taxon>Bacillati</taxon>
        <taxon>Actinomycetota</taxon>
        <taxon>Actinomycetes</taxon>
        <taxon>Micrococcales</taxon>
        <taxon>Microbacteriaceae</taxon>
        <taxon>Microbacterium</taxon>
    </lineage>
</organism>
<evidence type="ECO:0000256" key="2">
    <source>
        <dbReference type="ARBA" id="ARBA00023125"/>
    </source>
</evidence>
<reference evidence="6 7" key="1">
    <citation type="submission" date="2020-08" db="EMBL/GenBank/DDBJ databases">
        <title>Sequencing the genomes of 1000 actinobacteria strains.</title>
        <authorList>
            <person name="Klenk H.-P."/>
        </authorList>
    </citation>
    <scope>NUCLEOTIDE SEQUENCE [LARGE SCALE GENOMIC DNA]</scope>
    <source>
        <strain evidence="6 7">DSM 24823</strain>
    </source>
</reference>
<gene>
    <name evidence="6" type="ORF">HD600_000390</name>
</gene>
<dbReference type="PANTHER" id="PTHR30055">
    <property type="entry name" value="HTH-TYPE TRANSCRIPTIONAL REGULATOR RUTR"/>
    <property type="match status" value="1"/>
</dbReference>
<evidence type="ECO:0000256" key="4">
    <source>
        <dbReference type="PROSITE-ProRule" id="PRU00335"/>
    </source>
</evidence>
<dbReference type="EMBL" id="JACHMU010000001">
    <property type="protein sequence ID" value="MBB5741893.1"/>
    <property type="molecule type" value="Genomic_DNA"/>
</dbReference>
<dbReference type="AlphaFoldDB" id="A0A7W9CA64"/>
<dbReference type="PANTHER" id="PTHR30055:SF234">
    <property type="entry name" value="HTH-TYPE TRANSCRIPTIONAL REGULATOR BETI"/>
    <property type="match status" value="1"/>
</dbReference>
<name>A0A7W9CA64_9MICO</name>
<accession>A0A7W9CA64</accession>
<dbReference type="Gene3D" id="1.10.357.10">
    <property type="entry name" value="Tetracycline Repressor, domain 2"/>
    <property type="match status" value="1"/>
</dbReference>
<dbReference type="InterPro" id="IPR050109">
    <property type="entry name" value="HTH-type_TetR-like_transc_reg"/>
</dbReference>
<dbReference type="PROSITE" id="PS50977">
    <property type="entry name" value="HTH_TETR_2"/>
    <property type="match status" value="1"/>
</dbReference>
<dbReference type="PRINTS" id="PR00455">
    <property type="entry name" value="HTHTETR"/>
</dbReference>
<dbReference type="Proteomes" id="UP000517712">
    <property type="component" value="Unassembled WGS sequence"/>
</dbReference>
<evidence type="ECO:0000256" key="3">
    <source>
        <dbReference type="ARBA" id="ARBA00023163"/>
    </source>
</evidence>
<evidence type="ECO:0000259" key="5">
    <source>
        <dbReference type="PROSITE" id="PS50977"/>
    </source>
</evidence>
<dbReference type="Pfam" id="PF21351">
    <property type="entry name" value="TetR_C_41"/>
    <property type="match status" value="1"/>
</dbReference>
<dbReference type="SUPFAM" id="SSF46689">
    <property type="entry name" value="Homeodomain-like"/>
    <property type="match status" value="1"/>
</dbReference>
<dbReference type="InterPro" id="IPR009057">
    <property type="entry name" value="Homeodomain-like_sf"/>
</dbReference>
<dbReference type="GO" id="GO:0000976">
    <property type="term" value="F:transcription cis-regulatory region binding"/>
    <property type="evidence" value="ECO:0007669"/>
    <property type="project" value="TreeGrafter"/>
</dbReference>
<evidence type="ECO:0000313" key="6">
    <source>
        <dbReference type="EMBL" id="MBB5741893.1"/>
    </source>
</evidence>
<dbReference type="GO" id="GO:0003700">
    <property type="term" value="F:DNA-binding transcription factor activity"/>
    <property type="evidence" value="ECO:0007669"/>
    <property type="project" value="TreeGrafter"/>
</dbReference>
<comment type="caution">
    <text evidence="6">The sequence shown here is derived from an EMBL/GenBank/DDBJ whole genome shotgun (WGS) entry which is preliminary data.</text>
</comment>